<dbReference type="RefSeq" id="WP_130852330.1">
    <property type="nucleotide sequence ID" value="NZ_UYIG01000174.1"/>
</dbReference>
<dbReference type="AlphaFoldDB" id="A0A660E831"/>
<protein>
    <submittedName>
        <fullName evidence="2">Uncharacterized protein</fullName>
    </submittedName>
</protein>
<name>A0A660E831_9LACO</name>
<feature type="region of interest" description="Disordered" evidence="1">
    <location>
        <begin position="52"/>
        <end position="72"/>
    </location>
</feature>
<dbReference type="Proteomes" id="UP000289996">
    <property type="component" value="Unassembled WGS sequence"/>
</dbReference>
<dbReference type="EMBL" id="UYIG01000174">
    <property type="protein sequence ID" value="VDG30203.1"/>
    <property type="molecule type" value="Genomic_DNA"/>
</dbReference>
<proteinExistence type="predicted"/>
<organism evidence="2 3">
    <name type="scientific">Lactiplantibacillus mudanjiangensis</name>
    <dbReference type="NCBI Taxonomy" id="1296538"/>
    <lineage>
        <taxon>Bacteria</taxon>
        <taxon>Bacillati</taxon>
        <taxon>Bacillota</taxon>
        <taxon>Bacilli</taxon>
        <taxon>Lactobacillales</taxon>
        <taxon>Lactobacillaceae</taxon>
        <taxon>Lactiplantibacillus</taxon>
    </lineage>
</organism>
<keyword evidence="3" id="KW-1185">Reference proteome</keyword>
<reference evidence="2 3" key="1">
    <citation type="submission" date="2018-11" db="EMBL/GenBank/DDBJ databases">
        <authorList>
            <person name="Wuyts S."/>
        </authorList>
    </citation>
    <scope>NUCLEOTIDE SEQUENCE [LARGE SCALE GENOMIC DNA]</scope>
    <source>
        <strain evidence="2">Lactobacillus mudanjiangensis AMBF249</strain>
    </source>
</reference>
<dbReference type="OrthoDB" id="2152133at2"/>
<accession>A0A660E831</accession>
<evidence type="ECO:0000313" key="2">
    <source>
        <dbReference type="EMBL" id="VDG30203.1"/>
    </source>
</evidence>
<evidence type="ECO:0000313" key="3">
    <source>
        <dbReference type="Proteomes" id="UP000289996"/>
    </source>
</evidence>
<feature type="compositionally biased region" description="Polar residues" evidence="1">
    <location>
        <begin position="53"/>
        <end position="64"/>
    </location>
</feature>
<evidence type="ECO:0000256" key="1">
    <source>
        <dbReference type="SAM" id="MobiDB-lite"/>
    </source>
</evidence>
<gene>
    <name evidence="2" type="ORF">MUDAN_MDHGFNIF_01756</name>
</gene>
<sequence>MFGRKNKMRKACQADTTQEDEILDLTSYSDVIMSDKLLDDIISQIQIRKDLKSMQSDKSSTGPKTFNPKKPGAKLPGKFLVDGVMYQKCESNMFGKNRTVPVPAHGKHSFSLKPNKVVKDPDKWFKHGGCVTGKTADNVAKQPHIRIEFDDITEVPDVFIDGVQVIGSDCEKSVLSRLFINWNTNTDIEMAKQFEMKTLDRNGIYNVVKQGNMYGD</sequence>